<evidence type="ECO:0000313" key="4">
    <source>
        <dbReference type="Proteomes" id="UP000247702"/>
    </source>
</evidence>
<evidence type="ECO:0000313" key="2">
    <source>
        <dbReference type="EMBL" id="GBC07903.1"/>
    </source>
</evidence>
<reference evidence="3" key="2">
    <citation type="submission" date="2019-10" db="EMBL/GenBank/DDBJ databases">
        <title>Conservation and host-specific expression of non-tandemly repeated heterogenous ribosome RNA gene in arbuscular mycorrhizal fungi.</title>
        <authorList>
            <person name="Maeda T."/>
            <person name="Kobayashi Y."/>
            <person name="Nakagawa T."/>
            <person name="Ezawa T."/>
            <person name="Yamaguchi K."/>
            <person name="Bino T."/>
            <person name="Nishimoto Y."/>
            <person name="Shigenobu S."/>
            <person name="Kawaguchi M."/>
        </authorList>
    </citation>
    <scope>NUCLEOTIDE SEQUENCE</scope>
    <source>
        <strain evidence="3">HR1</strain>
    </source>
</reference>
<comment type="caution">
    <text evidence="2">The sequence shown here is derived from an EMBL/GenBank/DDBJ whole genome shotgun (WGS) entry which is preliminary data.</text>
</comment>
<gene>
    <name evidence="3" type="ORF">RCL2_002906500</name>
    <name evidence="2" type="ORF">RclHR1_07780001</name>
</gene>
<organism evidence="2 4">
    <name type="scientific">Rhizophagus clarus</name>
    <dbReference type="NCBI Taxonomy" id="94130"/>
    <lineage>
        <taxon>Eukaryota</taxon>
        <taxon>Fungi</taxon>
        <taxon>Fungi incertae sedis</taxon>
        <taxon>Mucoromycota</taxon>
        <taxon>Glomeromycotina</taxon>
        <taxon>Glomeromycetes</taxon>
        <taxon>Glomerales</taxon>
        <taxon>Glomeraceae</taxon>
        <taxon>Rhizophagus</taxon>
    </lineage>
</organism>
<dbReference type="AlphaFoldDB" id="A0A2Z6S4R6"/>
<feature type="coiled-coil region" evidence="1">
    <location>
        <begin position="53"/>
        <end position="87"/>
    </location>
</feature>
<sequence>MNANTFLINISKSLQILEKQSNLLSITADKNELKLKEFHKSITNLATLIQQQNNSINQQFELIKENIDQLKSNQNNIYNKIDKLLSNLVNSNGFLVKSHKRKFKFVNDLLRESSESEARNESI</sequence>
<dbReference type="EMBL" id="BEXD01004179">
    <property type="protein sequence ID" value="GBC07903.1"/>
    <property type="molecule type" value="Genomic_DNA"/>
</dbReference>
<dbReference type="Proteomes" id="UP000247702">
    <property type="component" value="Unassembled WGS sequence"/>
</dbReference>
<evidence type="ECO:0000256" key="1">
    <source>
        <dbReference type="SAM" id="Coils"/>
    </source>
</evidence>
<reference evidence="2 4" key="1">
    <citation type="submission" date="2017-11" db="EMBL/GenBank/DDBJ databases">
        <title>The genome of Rhizophagus clarus HR1 reveals common genetic basis of auxotrophy among arbuscular mycorrhizal fungi.</title>
        <authorList>
            <person name="Kobayashi Y."/>
        </authorList>
    </citation>
    <scope>NUCLEOTIDE SEQUENCE [LARGE SCALE GENOMIC DNA]</scope>
    <source>
        <strain evidence="2 4">HR1</strain>
    </source>
</reference>
<accession>A0A2Z6S4R6</accession>
<keyword evidence="1" id="KW-0175">Coiled coil</keyword>
<keyword evidence="4" id="KW-1185">Reference proteome</keyword>
<protein>
    <submittedName>
        <fullName evidence="2">Uncharacterized protein</fullName>
    </submittedName>
</protein>
<proteinExistence type="predicted"/>
<dbReference type="EMBL" id="BLAL01000315">
    <property type="protein sequence ID" value="GET02693.1"/>
    <property type="molecule type" value="Genomic_DNA"/>
</dbReference>
<name>A0A2Z6S4R6_9GLOM</name>
<dbReference type="Proteomes" id="UP000615446">
    <property type="component" value="Unassembled WGS sequence"/>
</dbReference>
<evidence type="ECO:0000313" key="3">
    <source>
        <dbReference type="EMBL" id="GET02693.1"/>
    </source>
</evidence>